<evidence type="ECO:0000259" key="6">
    <source>
        <dbReference type="Pfam" id="PF00501"/>
    </source>
</evidence>
<dbReference type="Pfam" id="PF00501">
    <property type="entry name" value="AMP-binding"/>
    <property type="match status" value="1"/>
</dbReference>
<keyword evidence="3" id="KW-0443">Lipid metabolism</keyword>
<evidence type="ECO:0000256" key="4">
    <source>
        <dbReference type="ARBA" id="ARBA00026121"/>
    </source>
</evidence>
<gene>
    <name evidence="7" type="ORF">A3Q56_06217</name>
</gene>
<dbReference type="InterPro" id="IPR020845">
    <property type="entry name" value="AMP-binding_CS"/>
</dbReference>
<dbReference type="Gene3D" id="3.40.50.12780">
    <property type="entry name" value="N-terminal domain of ligase-like"/>
    <property type="match status" value="1"/>
</dbReference>
<proteinExistence type="predicted"/>
<comment type="caution">
    <text evidence="7">The sequence shown here is derived from an EMBL/GenBank/DDBJ whole genome shotgun (WGS) entry which is preliminary data.</text>
</comment>
<dbReference type="InterPro" id="IPR042099">
    <property type="entry name" value="ANL_N_sf"/>
</dbReference>
<dbReference type="PANTHER" id="PTHR43272:SF32">
    <property type="entry name" value="AMP-DEPENDENT SYNTHETASE_LIGASE DOMAIN-CONTAINING PROTEIN"/>
    <property type="match status" value="1"/>
</dbReference>
<evidence type="ECO:0000256" key="1">
    <source>
        <dbReference type="ARBA" id="ARBA00022598"/>
    </source>
</evidence>
<dbReference type="EC" id="6.2.1.3" evidence="4"/>
<accession>A0A177AW49</accession>
<dbReference type="EMBL" id="LWCA01001050">
    <property type="protein sequence ID" value="OAF66060.1"/>
    <property type="molecule type" value="Genomic_DNA"/>
</dbReference>
<organism evidence="7 8">
    <name type="scientific">Intoshia linei</name>
    <dbReference type="NCBI Taxonomy" id="1819745"/>
    <lineage>
        <taxon>Eukaryota</taxon>
        <taxon>Metazoa</taxon>
        <taxon>Spiralia</taxon>
        <taxon>Lophotrochozoa</taxon>
        <taxon>Mesozoa</taxon>
        <taxon>Orthonectida</taxon>
        <taxon>Rhopaluridae</taxon>
        <taxon>Intoshia</taxon>
    </lineage>
</organism>
<dbReference type="GO" id="GO:0005783">
    <property type="term" value="C:endoplasmic reticulum"/>
    <property type="evidence" value="ECO:0007669"/>
    <property type="project" value="TreeGrafter"/>
</dbReference>
<reference evidence="7 8" key="1">
    <citation type="submission" date="2016-04" db="EMBL/GenBank/DDBJ databases">
        <title>The genome of Intoshia linei affirms orthonectids as highly simplified spiralians.</title>
        <authorList>
            <person name="Mikhailov K.V."/>
            <person name="Slusarev G.S."/>
            <person name="Nikitin M.A."/>
            <person name="Logacheva M.D."/>
            <person name="Penin A."/>
            <person name="Aleoshin V."/>
            <person name="Panchin Y.V."/>
        </authorList>
    </citation>
    <scope>NUCLEOTIDE SEQUENCE [LARGE SCALE GENOMIC DNA]</scope>
    <source>
        <strain evidence="7">Intl2013</strain>
        <tissue evidence="7">Whole animal</tissue>
    </source>
</reference>
<sequence length="725" mass="81000">MVVEVLKVEELSKDGTVSLSSKNTSSNKTSVSTSKKETKNVTKSLSVRKIFCKAKKEVIPVNNGVLQSSSHFTFTEYDNEYLFSDTLPYIVTDVHSEVRLRKDNTNLSAMTVCDLLQQTIRADDVSSVALAHQTNIGEKWNCISYPEYYSKIKLVSKSLLALGVQEGEGVAIIGFNHYKWHLTFMGAIHIGAIGVGIYTTNTAETNLANFRLAKCTVIVVDNQKQIEKLDTIRDQIPNLRGVIVYNDDTTNCSYGEYHWDDFLDLSSKNETLDDEFECKVKSLKPNKCCSIVFTSGTTGNPKAAMLSHDNLVWTARRFCKAYGPIFGNERLLSYLPLSHVAAQMLDIIGPIVVRSPVFFAQPSALKGTLKFSLNEVHPTVFLGVPRVFEKIHERIVETALSNGYIKRKIGHWAKNVGYKYSQKKAKNEITKDPWSFKLANAMVYKKIKKVLGLDQCRFLFYGAAPMHDSTMDFFVSLGLYIHSAYGLSETAGAQSVMFPGMFHTRTVGKPYDGTHVRINEDDLEIQAYGRNIFMGYKENEAKTDAAFTKDFYLRTGDQGKWEGDQLQIVGRIKELIITAGGENISTGNIENAVRKNLPCLSNIVIVGDQRKYLVALLTLKLICDETGVSTDELALESKVFCENHGSDTTTIGPIAKKDDKAMVAAIQDSIDRANKLAANNPHKIQKWVVLKNDFSVPTGELGPTLKTKKHVVYSKYSDIIDEMYK</sequence>
<dbReference type="PANTHER" id="PTHR43272">
    <property type="entry name" value="LONG-CHAIN-FATTY-ACID--COA LIGASE"/>
    <property type="match status" value="1"/>
</dbReference>
<dbReference type="Proteomes" id="UP000078046">
    <property type="component" value="Unassembled WGS sequence"/>
</dbReference>
<protein>
    <recommendedName>
        <fullName evidence="4">long-chain-fatty-acid--CoA ligase</fullName>
        <ecNumber evidence="4">6.2.1.3</ecNumber>
    </recommendedName>
</protein>
<name>A0A177AW49_9BILA</name>
<evidence type="ECO:0000313" key="7">
    <source>
        <dbReference type="EMBL" id="OAF66060.1"/>
    </source>
</evidence>
<dbReference type="SUPFAM" id="SSF56801">
    <property type="entry name" value="Acetyl-CoA synthetase-like"/>
    <property type="match status" value="1"/>
</dbReference>
<dbReference type="OrthoDB" id="3633556at2759"/>
<evidence type="ECO:0000313" key="8">
    <source>
        <dbReference type="Proteomes" id="UP000078046"/>
    </source>
</evidence>
<keyword evidence="1" id="KW-0436">Ligase</keyword>
<dbReference type="PROSITE" id="PS00455">
    <property type="entry name" value="AMP_BINDING"/>
    <property type="match status" value="1"/>
</dbReference>
<evidence type="ECO:0000256" key="5">
    <source>
        <dbReference type="SAM" id="MobiDB-lite"/>
    </source>
</evidence>
<dbReference type="GO" id="GO:0016020">
    <property type="term" value="C:membrane"/>
    <property type="evidence" value="ECO:0007669"/>
    <property type="project" value="TreeGrafter"/>
</dbReference>
<dbReference type="GO" id="GO:0004467">
    <property type="term" value="F:long-chain fatty acid-CoA ligase activity"/>
    <property type="evidence" value="ECO:0007669"/>
    <property type="project" value="UniProtKB-EC"/>
</dbReference>
<dbReference type="AlphaFoldDB" id="A0A177AW49"/>
<keyword evidence="8" id="KW-1185">Reference proteome</keyword>
<dbReference type="InterPro" id="IPR000873">
    <property type="entry name" value="AMP-dep_synth/lig_dom"/>
</dbReference>
<feature type="compositionally biased region" description="Low complexity" evidence="5">
    <location>
        <begin position="17"/>
        <end position="33"/>
    </location>
</feature>
<evidence type="ECO:0000256" key="2">
    <source>
        <dbReference type="ARBA" id="ARBA00022832"/>
    </source>
</evidence>
<keyword evidence="2" id="KW-0276">Fatty acid metabolism</keyword>
<evidence type="ECO:0000256" key="3">
    <source>
        <dbReference type="ARBA" id="ARBA00023098"/>
    </source>
</evidence>
<feature type="domain" description="AMP-dependent synthetase/ligase" evidence="6">
    <location>
        <begin position="138"/>
        <end position="526"/>
    </location>
</feature>
<feature type="region of interest" description="Disordered" evidence="5">
    <location>
        <begin position="17"/>
        <end position="38"/>
    </location>
</feature>